<reference evidence="1 2" key="1">
    <citation type="journal article" name="Sci. Rep.">
        <title>Genome-scale phylogenetic analyses confirm Olpidium as the closest living zoosporic fungus to the non-flagellated, terrestrial fungi.</title>
        <authorList>
            <person name="Chang Y."/>
            <person name="Rochon D."/>
            <person name="Sekimoto S."/>
            <person name="Wang Y."/>
            <person name="Chovatia M."/>
            <person name="Sandor L."/>
            <person name="Salamov A."/>
            <person name="Grigoriev I.V."/>
            <person name="Stajich J.E."/>
            <person name="Spatafora J.W."/>
        </authorList>
    </citation>
    <scope>NUCLEOTIDE SEQUENCE [LARGE SCALE GENOMIC DNA]</scope>
    <source>
        <strain evidence="1">S191</strain>
    </source>
</reference>
<name>A0A8H8A1Z5_9FUNG</name>
<dbReference type="Proteomes" id="UP000673691">
    <property type="component" value="Unassembled WGS sequence"/>
</dbReference>
<accession>A0A8H8A1Z5</accession>
<feature type="non-terminal residue" evidence="1">
    <location>
        <position position="182"/>
    </location>
</feature>
<dbReference type="PANTHER" id="PTHR12959:SF11">
    <property type="entry name" value="GPI TRANSAMIDASE COMPONENT PIG-T"/>
    <property type="match status" value="1"/>
</dbReference>
<dbReference type="Pfam" id="PF04113">
    <property type="entry name" value="Gpi16"/>
    <property type="match status" value="1"/>
</dbReference>
<sequence>MSNLPNQDFTPISILLRPGFCAPLLGYGQERGGIRLELHNAGNVSLPAEVFQSVPWFLKVHLHTLHAAISGVPRPDVVERVYFQPALDRGRPAVLEMEVEVPPRSAVALEFDFEKVFLKYTEHPPDANRGFDLGDVSLIGMTGYQQRVYTGNLLVSLPTPDFSMPYNVITLTCTLVALFLGS</sequence>
<dbReference type="OrthoDB" id="331263at2759"/>
<dbReference type="EMBL" id="JAEFCI010000460">
    <property type="protein sequence ID" value="KAG5463534.1"/>
    <property type="molecule type" value="Genomic_DNA"/>
</dbReference>
<keyword evidence="2" id="KW-1185">Reference proteome</keyword>
<evidence type="ECO:0000313" key="1">
    <source>
        <dbReference type="EMBL" id="KAG5463534.1"/>
    </source>
</evidence>
<dbReference type="AlphaFoldDB" id="A0A8H8A1Z5"/>
<comment type="caution">
    <text evidence="1">The sequence shown here is derived from an EMBL/GenBank/DDBJ whole genome shotgun (WGS) entry which is preliminary data.</text>
</comment>
<organism evidence="1 2">
    <name type="scientific">Olpidium bornovanus</name>
    <dbReference type="NCBI Taxonomy" id="278681"/>
    <lineage>
        <taxon>Eukaryota</taxon>
        <taxon>Fungi</taxon>
        <taxon>Fungi incertae sedis</taxon>
        <taxon>Olpidiomycota</taxon>
        <taxon>Olpidiomycotina</taxon>
        <taxon>Olpidiomycetes</taxon>
        <taxon>Olpidiales</taxon>
        <taxon>Olpidiaceae</taxon>
        <taxon>Olpidium</taxon>
    </lineage>
</organism>
<evidence type="ECO:0000313" key="2">
    <source>
        <dbReference type="Proteomes" id="UP000673691"/>
    </source>
</evidence>
<dbReference type="PANTHER" id="PTHR12959">
    <property type="entry name" value="GPI TRANSAMIDASE COMPONENT PIG-T-RELATED"/>
    <property type="match status" value="1"/>
</dbReference>
<gene>
    <name evidence="1" type="ORF">BJ554DRAFT_6675</name>
</gene>
<protein>
    <submittedName>
        <fullName evidence="1">GPI transamidase component PIG-T</fullName>
    </submittedName>
</protein>
<dbReference type="GO" id="GO:0016255">
    <property type="term" value="P:attachment of GPI anchor to protein"/>
    <property type="evidence" value="ECO:0007669"/>
    <property type="project" value="InterPro"/>
</dbReference>
<proteinExistence type="predicted"/>
<dbReference type="GO" id="GO:0042765">
    <property type="term" value="C:GPI-anchor transamidase complex"/>
    <property type="evidence" value="ECO:0007669"/>
    <property type="project" value="InterPro"/>
</dbReference>
<dbReference type="InterPro" id="IPR007245">
    <property type="entry name" value="PIG-T"/>
</dbReference>